<dbReference type="SUPFAM" id="SSF52540">
    <property type="entry name" value="P-loop containing nucleoside triphosphate hydrolases"/>
    <property type="match status" value="1"/>
</dbReference>
<dbReference type="KEGG" id="vas:GT360_09385"/>
<proteinExistence type="predicted"/>
<keyword evidence="2" id="KW-1185">Reference proteome</keyword>
<dbReference type="Gene3D" id="3.40.50.300">
    <property type="entry name" value="P-loop containing nucleotide triphosphate hydrolases"/>
    <property type="match status" value="1"/>
</dbReference>
<dbReference type="PIRSF" id="PIRSF037290">
    <property type="entry name" value="UCP037290"/>
    <property type="match status" value="1"/>
</dbReference>
<dbReference type="EMBL" id="CP047475">
    <property type="protein sequence ID" value="QIA63717.1"/>
    <property type="molecule type" value="Genomic_DNA"/>
</dbReference>
<evidence type="ECO:0000313" key="1">
    <source>
        <dbReference type="EMBL" id="QIA63717.1"/>
    </source>
</evidence>
<name>A0A7Z2T3P5_9VIBR</name>
<dbReference type="NCBIfam" id="NF033429">
    <property type="entry name" value="ImuA_translesion"/>
    <property type="match status" value="1"/>
</dbReference>
<organism evidence="1 2">
    <name type="scientific">Vibrio astriarenae</name>
    <dbReference type="NCBI Taxonomy" id="1481923"/>
    <lineage>
        <taxon>Bacteria</taxon>
        <taxon>Pseudomonadati</taxon>
        <taxon>Pseudomonadota</taxon>
        <taxon>Gammaproteobacteria</taxon>
        <taxon>Vibrionales</taxon>
        <taxon>Vibrionaceae</taxon>
        <taxon>Vibrio</taxon>
    </lineage>
</organism>
<dbReference type="Proteomes" id="UP000464262">
    <property type="component" value="Chromosome 1"/>
</dbReference>
<accession>A0A7Z2T3P5</accession>
<dbReference type="AlphaFoldDB" id="A0A7Z2T3P5"/>
<dbReference type="InterPro" id="IPR047610">
    <property type="entry name" value="ImuA_translesion"/>
</dbReference>
<protein>
    <submittedName>
        <fullName evidence="1">Translesion DNA synthesis-associated protein ImuA</fullName>
    </submittedName>
</protein>
<gene>
    <name evidence="1" type="primary">imuA</name>
    <name evidence="1" type="ORF">GT360_09385</name>
</gene>
<dbReference type="RefSeq" id="WP_164648612.1">
    <property type="nucleotide sequence ID" value="NZ_CP047475.1"/>
</dbReference>
<sequence>MHELISHLKDKQWLWQGSQQPSHIDRTSTGFDHLDQRLGGGYPNNGVIELTTALGIGELRLLQPHLAAACGERLIALIGLPDELCLESFTSMGINFSQLLLVNSQESKSQLWAAEQCLKSGACSHVLLWQEDIEVHQARRLQVAAEQGSAIQFLFTQRHQRTFSLPVSLSMNLHAQPYGLNVTITKQKGGWPTEPFFVDMRQYWPQLVPKHLLSQGTPSTVVPFPMQLQG</sequence>
<evidence type="ECO:0000313" key="2">
    <source>
        <dbReference type="Proteomes" id="UP000464262"/>
    </source>
</evidence>
<dbReference type="InterPro" id="IPR027417">
    <property type="entry name" value="P-loop_NTPase"/>
</dbReference>
<reference evidence="1 2" key="1">
    <citation type="submission" date="2020-01" db="EMBL/GenBank/DDBJ databases">
        <title>Whole genome and functional gene identification of agarase of Vibrio HN897.</title>
        <authorList>
            <person name="Liu Y."/>
            <person name="Zhao Z."/>
        </authorList>
    </citation>
    <scope>NUCLEOTIDE SEQUENCE [LARGE SCALE GENOMIC DNA]</scope>
    <source>
        <strain evidence="1 2">HN897</strain>
    </source>
</reference>
<dbReference type="InterPro" id="IPR017166">
    <property type="entry name" value="UCP037290"/>
</dbReference>